<dbReference type="OrthoDB" id="569152at2"/>
<gene>
    <name evidence="1" type="ordered locus">Nwat_0321</name>
</gene>
<name>D8K9K2_NITWC</name>
<dbReference type="Proteomes" id="UP000000393">
    <property type="component" value="Chromosome"/>
</dbReference>
<dbReference type="KEGG" id="nwa:Nwat_0321"/>
<dbReference type="eggNOG" id="ENOG502Z9CC">
    <property type="taxonomic scope" value="Bacteria"/>
</dbReference>
<reference evidence="1 2" key="1">
    <citation type="submission" date="2010-06" db="EMBL/GenBank/DDBJ databases">
        <title>Complete sequence of chromosome of Nitrosococcus watsoni C-113.</title>
        <authorList>
            <consortium name="US DOE Joint Genome Institute"/>
            <person name="Lucas S."/>
            <person name="Copeland A."/>
            <person name="Lapidus A."/>
            <person name="Cheng J.-F."/>
            <person name="Bruce D."/>
            <person name="Goodwin L."/>
            <person name="Pitluck S."/>
            <person name="Malfatti S.A."/>
            <person name="Chain P.S.G."/>
            <person name="Land M."/>
            <person name="Hauser L."/>
            <person name="Kyrpides N."/>
            <person name="Ivanova N."/>
            <person name="Cambell M.A."/>
            <person name="Heidelberg J.F."/>
            <person name="Klotz M.G."/>
            <person name="Woyke T."/>
        </authorList>
    </citation>
    <scope>NUCLEOTIDE SEQUENCE [LARGE SCALE GENOMIC DNA]</scope>
    <source>
        <strain evidence="1 2">C-113</strain>
    </source>
</reference>
<evidence type="ECO:0000313" key="1">
    <source>
        <dbReference type="EMBL" id="ADJ27291.1"/>
    </source>
</evidence>
<proteinExistence type="predicted"/>
<dbReference type="RefSeq" id="WP_013219402.1">
    <property type="nucleotide sequence ID" value="NC_014315.1"/>
</dbReference>
<sequence length="437" mass="48324">MNSAASWMLAQEAKALLGRLARIKPFALYEPMVPAAAISLPAQAAIESYLANGRRELREQVHTFLDWLHGSGGWRATPAEAQRRFTLLRLRFNAVLSQFDIFADVLTQRSEHETGIWLSGLDVVAADALALPDYYQAPPVICYLDRGAGAAIRRARTRLPGGGDNPVAIIRVPRERMVGIGVASSLVHEVGHQAVALLDLVKPLRLVLQGLEKGGHQKSGVWYFWERWISEVLADFWSIARVGVASTLGLIGVVSLPQAFVHRVGLDDPHPIPWLRVKLSCALGKALYPHPQWEELSKLWESFYPLVGLEEEKRWLLTLLDRSIPDFLEVLLNYRPQALGGAALPEIMEIGERQPRHLTKYYQAWRKSPAQMGKAPPSLVFAAVGQAKIEGKLGPEEESQILAKLLTQWALRSTLDSAASCAAALPRTRAVAPATYN</sequence>
<evidence type="ECO:0000313" key="2">
    <source>
        <dbReference type="Proteomes" id="UP000000393"/>
    </source>
</evidence>
<dbReference type="STRING" id="105559.Nwat_0321"/>
<protein>
    <submittedName>
        <fullName evidence="1">Uncharacterized protein</fullName>
    </submittedName>
</protein>
<dbReference type="EMBL" id="CP002086">
    <property type="protein sequence ID" value="ADJ27291.1"/>
    <property type="molecule type" value="Genomic_DNA"/>
</dbReference>
<keyword evidence="2" id="KW-1185">Reference proteome</keyword>
<accession>D8K9K2</accession>
<dbReference type="HOGENOM" id="CLU_606603_0_0_6"/>
<dbReference type="AlphaFoldDB" id="D8K9K2"/>
<organism evidence="1 2">
    <name type="scientific">Nitrosococcus watsoni (strain C-113)</name>
    <dbReference type="NCBI Taxonomy" id="105559"/>
    <lineage>
        <taxon>Bacteria</taxon>
        <taxon>Pseudomonadati</taxon>
        <taxon>Pseudomonadota</taxon>
        <taxon>Gammaproteobacteria</taxon>
        <taxon>Chromatiales</taxon>
        <taxon>Chromatiaceae</taxon>
        <taxon>Nitrosococcus</taxon>
    </lineage>
</organism>